<dbReference type="PANTHER" id="PTHR31043:SF3">
    <property type="entry name" value="NEPHROCYSTIN-4"/>
    <property type="match status" value="1"/>
</dbReference>
<dbReference type="PANTHER" id="PTHR31043">
    <property type="entry name" value="NEPHROCYSTIN-4"/>
    <property type="match status" value="1"/>
</dbReference>
<dbReference type="GO" id="GO:0090090">
    <property type="term" value="P:negative regulation of canonical Wnt signaling pathway"/>
    <property type="evidence" value="ECO:0007669"/>
    <property type="project" value="InterPro"/>
</dbReference>
<dbReference type="Proteomes" id="UP000014500">
    <property type="component" value="Unassembled WGS sequence"/>
</dbReference>
<feature type="domain" description="NPHP4 Ig-like" evidence="2">
    <location>
        <begin position="8"/>
        <end position="112"/>
    </location>
</feature>
<evidence type="ECO:0000259" key="2">
    <source>
        <dbReference type="Pfam" id="PF26190"/>
    </source>
</evidence>
<reference evidence="4" key="1">
    <citation type="submission" date="2011-05" db="EMBL/GenBank/DDBJ databases">
        <authorList>
            <person name="Richards S.R."/>
            <person name="Qu J."/>
            <person name="Jiang H."/>
            <person name="Jhangiani S.N."/>
            <person name="Agravi P."/>
            <person name="Goodspeed R."/>
            <person name="Gross S."/>
            <person name="Mandapat C."/>
            <person name="Jackson L."/>
            <person name="Mathew T."/>
            <person name="Pu L."/>
            <person name="Thornton R."/>
            <person name="Saada N."/>
            <person name="Wilczek-Boney K.B."/>
            <person name="Lee S."/>
            <person name="Kovar C."/>
            <person name="Wu Y."/>
            <person name="Scherer S.E."/>
            <person name="Worley K.C."/>
            <person name="Muzny D.M."/>
            <person name="Gibbs R."/>
        </authorList>
    </citation>
    <scope>NUCLEOTIDE SEQUENCE</scope>
    <source>
        <strain evidence="4">Brora</strain>
    </source>
</reference>
<dbReference type="GO" id="GO:0097730">
    <property type="term" value="C:non-motile cilium"/>
    <property type="evidence" value="ECO:0007669"/>
    <property type="project" value="InterPro"/>
</dbReference>
<keyword evidence="4" id="KW-1185">Reference proteome</keyword>
<name>T1JLE3_STRMM</name>
<dbReference type="InterPro" id="IPR058686">
    <property type="entry name" value="Ig_NPHP4_3rd"/>
</dbReference>
<feature type="domain" description="NPHP4 Ig-like" evidence="1">
    <location>
        <begin position="251"/>
        <end position="333"/>
    </location>
</feature>
<organism evidence="3 4">
    <name type="scientific">Strigamia maritima</name>
    <name type="common">European centipede</name>
    <name type="synonym">Geophilus maritimus</name>
    <dbReference type="NCBI Taxonomy" id="126957"/>
    <lineage>
        <taxon>Eukaryota</taxon>
        <taxon>Metazoa</taxon>
        <taxon>Ecdysozoa</taxon>
        <taxon>Arthropoda</taxon>
        <taxon>Myriapoda</taxon>
        <taxon>Chilopoda</taxon>
        <taxon>Pleurostigmophora</taxon>
        <taxon>Geophilomorpha</taxon>
        <taxon>Linotaeniidae</taxon>
        <taxon>Strigamia</taxon>
    </lineage>
</organism>
<protein>
    <submittedName>
        <fullName evidence="3">Uncharacterized protein</fullName>
    </submittedName>
</protein>
<dbReference type="AlphaFoldDB" id="T1JLE3"/>
<dbReference type="OMA" id="YESKSAR"/>
<evidence type="ECO:0000313" key="3">
    <source>
        <dbReference type="EnsemblMetazoa" id="SMAR014673-PA"/>
    </source>
</evidence>
<reference evidence="3" key="2">
    <citation type="submission" date="2015-02" db="UniProtKB">
        <authorList>
            <consortium name="EnsemblMetazoa"/>
        </authorList>
    </citation>
    <scope>IDENTIFICATION</scope>
</reference>
<dbReference type="HOGENOM" id="CLU_053985_0_0_1"/>
<dbReference type="InterPro" id="IPR058687">
    <property type="entry name" value="Ig_NPHP4_1st"/>
</dbReference>
<proteinExistence type="predicted"/>
<evidence type="ECO:0000259" key="1">
    <source>
        <dbReference type="Pfam" id="PF26015"/>
    </source>
</evidence>
<dbReference type="Pfam" id="PF26015">
    <property type="entry name" value="Ig_NPH4_3rd"/>
    <property type="match status" value="1"/>
</dbReference>
<sequence>MLHENLTTHHSINTTLGDVAFFEFTLSNPFAHPVTITITINDPALKLVESSTEWQHLKRLNNCPGVPEDGFVSYDQAQTSPRVFLHGNESVNIPFKFQMFEWNVNYKVLTSEVVFAPGKIRKEVRVKFNSCADCLVSVLVLDVRIFHPRVQRSFVFFQDAESRLQRCMAVPVGGLREVVAVCSDSSAVTDVIVGEDLKRCNLVLKISVGSIGNPTNLFVFFYTNKPPTSSPLFVWRICIIPLLRIDVTCTLGQTRRCHLVIKGDSNLDRKAACYVSDNNIILDKTHFFFAANQTQQIDVNIKNTSVGSKTYFVNLVDLNDHSLIQSWMICVAANPPIISKVFKVDLQLRRETHK</sequence>
<dbReference type="Pfam" id="PF26190">
    <property type="entry name" value="Ig_NPHP4_1st"/>
    <property type="match status" value="1"/>
</dbReference>
<dbReference type="EMBL" id="JH431344">
    <property type="status" value="NOT_ANNOTATED_CDS"/>
    <property type="molecule type" value="Genomic_DNA"/>
</dbReference>
<dbReference type="eggNOG" id="ENOG502QUNP">
    <property type="taxonomic scope" value="Eukaryota"/>
</dbReference>
<evidence type="ECO:0000313" key="4">
    <source>
        <dbReference type="Proteomes" id="UP000014500"/>
    </source>
</evidence>
<accession>T1JLE3</accession>
<dbReference type="InterPro" id="IPR029775">
    <property type="entry name" value="NPHP4"/>
</dbReference>
<dbReference type="STRING" id="126957.T1JLE3"/>
<dbReference type="GO" id="GO:0005856">
    <property type="term" value="C:cytoskeleton"/>
    <property type="evidence" value="ECO:0007669"/>
    <property type="project" value="InterPro"/>
</dbReference>
<dbReference type="EnsemblMetazoa" id="SMAR014673-RA">
    <property type="protein sequence ID" value="SMAR014673-PA"/>
    <property type="gene ID" value="SMAR014673"/>
</dbReference>